<proteinExistence type="inferred from homology"/>
<evidence type="ECO:0000313" key="3">
    <source>
        <dbReference type="EMBL" id="ATS18769.1"/>
    </source>
</evidence>
<dbReference type="EMBL" id="CP018092">
    <property type="protein sequence ID" value="ATS18769.1"/>
    <property type="molecule type" value="Genomic_DNA"/>
</dbReference>
<dbReference type="PANTHER" id="PTHR10566">
    <property type="entry name" value="CHAPERONE-ACTIVITY OF BC1 COMPLEX CABC1 -RELATED"/>
    <property type="match status" value="1"/>
</dbReference>
<dbReference type="Proteomes" id="UP000231057">
    <property type="component" value="Chromosome"/>
</dbReference>
<dbReference type="KEGG" id="slw:BRW62_08425"/>
<evidence type="ECO:0000313" key="4">
    <source>
        <dbReference type="Proteomes" id="UP000231057"/>
    </source>
</evidence>
<sequence length="644" mass="73480">MNTALPPASESPQDIAIAAEALPNGNDEFQPYDPEAIAAYYRQRPLLVISRWVQILWPVFWLLFNRWWDNLTGQGKKNQHRRAIALRDTLTRLGPAYIKVGQALSTRPDLLPAVYLEELTKLQDQLPAFPNEVAFRFIEEELGAPPQELFADLSDQPIAAASLGQVYRGRLKSGEIVAVKVQRPGLAESITLDIYILRGVAYWAQRLIKEIRSDLVAILDEFASRLFEEMDYTQEGRNAERFARLYGHLPDVYIPKIYWDYTRRRVLTMEWVTGVKLNQPQQIQAQGIDPRYMVYVGVQCSLRQLLEHGFFHADPHPGNLLAMPNGKLAYLDFGMMSEIEPAQRYGLLNAIVHIVNREYESLAYDYVRLGFLAEDTNLEPIIPALALVFEDALGASVAELNIQRIFDRLSEVMYEYPFQVPAYYALIVRSLLTMEGIAMGVDPNFKVLSAAYPYIAKRLLTDSAPELRTSLANLLLKDGQFRWTRLENLLRNARESRDYDFNVVFEQALDFLFSERGEFYRDRLADEIVKSLDTWARVTVGQFNVAQMLPLVTRPIPTSSAPSIISEPNALEHLRRIFSILQDTPGFDVMKIIPAILKIILRPELQQMGQRIVNGLLQRAIARFVREVFLADTKPQLQSTGATN</sequence>
<dbReference type="SUPFAM" id="SSF56112">
    <property type="entry name" value="Protein kinase-like (PK-like)"/>
    <property type="match status" value="1"/>
</dbReference>
<feature type="domain" description="Protein kinase" evidence="2">
    <location>
        <begin position="152"/>
        <end position="481"/>
    </location>
</feature>
<dbReference type="InterPro" id="IPR000719">
    <property type="entry name" value="Prot_kinase_dom"/>
</dbReference>
<dbReference type="Pfam" id="PF03109">
    <property type="entry name" value="ABC1"/>
    <property type="match status" value="1"/>
</dbReference>
<dbReference type="InterPro" id="IPR050154">
    <property type="entry name" value="UbiB_kinase"/>
</dbReference>
<dbReference type="RefSeq" id="WP_099799107.1">
    <property type="nucleotide sequence ID" value="NZ_CP018092.1"/>
</dbReference>
<dbReference type="Gene3D" id="1.10.510.10">
    <property type="entry name" value="Transferase(Phosphotransferase) domain 1"/>
    <property type="match status" value="1"/>
</dbReference>
<dbReference type="GO" id="GO:0004672">
    <property type="term" value="F:protein kinase activity"/>
    <property type="evidence" value="ECO:0007669"/>
    <property type="project" value="InterPro"/>
</dbReference>
<dbReference type="InterPro" id="IPR004147">
    <property type="entry name" value="ABC1_dom"/>
</dbReference>
<dbReference type="GO" id="GO:0005524">
    <property type="term" value="F:ATP binding"/>
    <property type="evidence" value="ECO:0007669"/>
    <property type="project" value="InterPro"/>
</dbReference>
<dbReference type="PANTHER" id="PTHR10566:SF128">
    <property type="entry name" value="UBIB DOMAIN CONTAINING KINASE"/>
    <property type="match status" value="1"/>
</dbReference>
<evidence type="ECO:0000256" key="1">
    <source>
        <dbReference type="ARBA" id="ARBA00009670"/>
    </source>
</evidence>
<dbReference type="CDD" id="cd05121">
    <property type="entry name" value="ABC1_ADCK3-like"/>
    <property type="match status" value="1"/>
</dbReference>
<comment type="similarity">
    <text evidence="1">Belongs to the protein kinase superfamily. ADCK protein kinase family.</text>
</comment>
<dbReference type="OrthoDB" id="438485at2"/>
<accession>A0A2D2Q2X3</accession>
<dbReference type="PROSITE" id="PS50011">
    <property type="entry name" value="PROTEIN_KINASE_DOM"/>
    <property type="match status" value="1"/>
</dbReference>
<organism evidence="3 4">
    <name type="scientific">Parathermosynechococcus lividus PCC 6715</name>
    <dbReference type="NCBI Taxonomy" id="1917166"/>
    <lineage>
        <taxon>Bacteria</taxon>
        <taxon>Bacillati</taxon>
        <taxon>Cyanobacteriota</taxon>
        <taxon>Cyanophyceae</taxon>
        <taxon>Acaryochloridales</taxon>
        <taxon>Thermosynechococcaceae</taxon>
        <taxon>Parathermosynechococcus</taxon>
    </lineage>
</organism>
<reference evidence="4" key="2">
    <citation type="journal article" date="2022" name="Front. Microbiol.">
        <title>Comparative Genomic Analysis Revealed Distinct Molecular Components and Organization of CO2-Concentrating Mechanism in Thermophilic Cyanobacteria.</title>
        <authorList>
            <person name="Tang J."/>
            <person name="Zhou H."/>
            <person name="Yao D."/>
            <person name="Riaz S."/>
            <person name="You D."/>
            <person name="Klepacz-Smolka A."/>
            <person name="Daroch M."/>
        </authorList>
    </citation>
    <scope>NUCLEOTIDE SEQUENCE [LARGE SCALE GENOMIC DNA]</scope>
    <source>
        <strain evidence="4">PCC 6715</strain>
    </source>
</reference>
<keyword evidence="4" id="KW-1185">Reference proteome</keyword>
<evidence type="ECO:0000259" key="2">
    <source>
        <dbReference type="PROSITE" id="PS50011"/>
    </source>
</evidence>
<gene>
    <name evidence="3" type="ORF">BRW62_08425</name>
</gene>
<reference evidence="3 4" key="1">
    <citation type="submission" date="2016-11" db="EMBL/GenBank/DDBJ databases">
        <title>Complete genome sequence of thermophilic cyanobacteria strain Synechococcus sp. PCC6715.</title>
        <authorList>
            <person name="Tang J."/>
            <person name="Daroch M."/>
            <person name="Liang Y."/>
            <person name="Jiang D."/>
            <person name="Shah M."/>
        </authorList>
    </citation>
    <scope>NUCLEOTIDE SEQUENCE [LARGE SCALE GENOMIC DNA]</scope>
    <source>
        <strain evidence="3 4">PCC 6715</strain>
    </source>
</reference>
<dbReference type="InterPro" id="IPR011009">
    <property type="entry name" value="Kinase-like_dom_sf"/>
</dbReference>
<name>A0A2D2Q2X3_PARLV</name>
<protein>
    <recommendedName>
        <fullName evidence="2">Protein kinase domain-containing protein</fullName>
    </recommendedName>
</protein>
<dbReference type="AlphaFoldDB" id="A0A2D2Q2X3"/>